<dbReference type="CDD" id="cd22903">
    <property type="entry name" value="NI9M"/>
    <property type="match status" value="1"/>
</dbReference>
<organism evidence="2 3">
    <name type="scientific">Metschnikowia bicuspidata</name>
    <dbReference type="NCBI Taxonomy" id="27322"/>
    <lineage>
        <taxon>Eukaryota</taxon>
        <taxon>Fungi</taxon>
        <taxon>Dikarya</taxon>
        <taxon>Ascomycota</taxon>
        <taxon>Saccharomycotina</taxon>
        <taxon>Pichiomycetes</taxon>
        <taxon>Metschnikowiaceae</taxon>
        <taxon>Metschnikowia</taxon>
    </lineage>
</organism>
<dbReference type="OrthoDB" id="2093409at2759"/>
<keyword evidence="3" id="KW-1185">Reference proteome</keyword>
<evidence type="ECO:0000256" key="1">
    <source>
        <dbReference type="SAM" id="Phobius"/>
    </source>
</evidence>
<proteinExistence type="predicted"/>
<dbReference type="PANTHER" id="PTHR38488">
    <property type="entry name" value="OXIDOREDUCTASE 9.5 KDA SUBUNIT, PUTATIVE (AFU_ORTHOLOGUE AFUA_5G08980)-RELATED"/>
    <property type="match status" value="1"/>
</dbReference>
<dbReference type="InterPro" id="IPR039961">
    <property type="entry name" value="Nuo9.5"/>
</dbReference>
<gene>
    <name evidence="2" type="ORF">METBISCDRAFT_20150</name>
</gene>
<dbReference type="EMBL" id="ML004577">
    <property type="protein sequence ID" value="RKP28805.1"/>
    <property type="molecule type" value="Genomic_DNA"/>
</dbReference>
<name>A0A4P9Z816_9ASCO</name>
<keyword evidence="1" id="KW-0812">Transmembrane</keyword>
<sequence length="57" mass="6583">HTRPHFALSIAMGVAGPFLLLMTPLREKYLYADHEPIPYVYPLPNRHRDTTLTGYDD</sequence>
<dbReference type="PANTHER" id="PTHR38488:SF1">
    <property type="entry name" value="OXIDOREDUCTASE 9.5 KDA SUBUNIT, PUTATIVE (AFU_ORTHOLOGUE AFUA_5G08980)-RELATED"/>
    <property type="match status" value="1"/>
</dbReference>
<accession>A0A4P9Z816</accession>
<evidence type="ECO:0000313" key="3">
    <source>
        <dbReference type="Proteomes" id="UP000268321"/>
    </source>
</evidence>
<feature type="transmembrane region" description="Helical" evidence="1">
    <location>
        <begin position="6"/>
        <end position="25"/>
    </location>
</feature>
<protein>
    <recommendedName>
        <fullName evidence="4">NADH-ubiquinone oxidoreductase 9.5 kDa subunit</fullName>
    </recommendedName>
</protein>
<dbReference type="Proteomes" id="UP000268321">
    <property type="component" value="Unassembled WGS sequence"/>
</dbReference>
<keyword evidence="1" id="KW-0472">Membrane</keyword>
<feature type="non-terminal residue" evidence="2">
    <location>
        <position position="1"/>
    </location>
</feature>
<reference evidence="3" key="1">
    <citation type="journal article" date="2018" name="Nat. Microbiol.">
        <title>Leveraging single-cell genomics to expand the fungal tree of life.</title>
        <authorList>
            <person name="Ahrendt S.R."/>
            <person name="Quandt C.A."/>
            <person name="Ciobanu D."/>
            <person name="Clum A."/>
            <person name="Salamov A."/>
            <person name="Andreopoulos B."/>
            <person name="Cheng J.F."/>
            <person name="Woyke T."/>
            <person name="Pelin A."/>
            <person name="Henrissat B."/>
            <person name="Reynolds N.K."/>
            <person name="Benny G.L."/>
            <person name="Smith M.E."/>
            <person name="James T.Y."/>
            <person name="Grigoriev I.V."/>
        </authorList>
    </citation>
    <scope>NUCLEOTIDE SEQUENCE [LARGE SCALE GENOMIC DNA]</scope>
    <source>
        <strain evidence="3">Baker2002</strain>
    </source>
</reference>
<dbReference type="AlphaFoldDB" id="A0A4P9Z816"/>
<evidence type="ECO:0000313" key="2">
    <source>
        <dbReference type="EMBL" id="RKP28805.1"/>
    </source>
</evidence>
<evidence type="ECO:0008006" key="4">
    <source>
        <dbReference type="Google" id="ProtNLM"/>
    </source>
</evidence>
<keyword evidence="1" id="KW-1133">Transmembrane helix</keyword>